<keyword evidence="3 4" id="KW-0732">Signal</keyword>
<gene>
    <name evidence="6" type="primary">ssuA_5</name>
    <name evidence="6" type="ORF">MAMMFC1_00264</name>
</gene>
<feature type="signal peptide" evidence="4">
    <location>
        <begin position="1"/>
        <end position="25"/>
    </location>
</feature>
<dbReference type="Gene3D" id="3.40.190.10">
    <property type="entry name" value="Periplasmic binding protein-like II"/>
    <property type="match status" value="2"/>
</dbReference>
<dbReference type="Proteomes" id="UP000276437">
    <property type="component" value="Chromosome"/>
</dbReference>
<evidence type="ECO:0000313" key="6">
    <source>
        <dbReference type="EMBL" id="BBB89631.1"/>
    </source>
</evidence>
<proteinExistence type="inferred from homology"/>
<dbReference type="PROSITE" id="PS51257">
    <property type="entry name" value="PROKAR_LIPOPROTEIN"/>
    <property type="match status" value="1"/>
</dbReference>
<dbReference type="InterPro" id="IPR015168">
    <property type="entry name" value="SsuA/THI5"/>
</dbReference>
<evidence type="ECO:0000256" key="4">
    <source>
        <dbReference type="SAM" id="SignalP"/>
    </source>
</evidence>
<reference evidence="6 7" key="1">
    <citation type="journal article" date="2018" name="Int. J. Syst. Evol. Microbiol.">
        <title>Methylomusa anaerophila gen. nov., sp. nov., an anaerobic methanol-utilizing bacterium isolated from a microbial fuel cell.</title>
        <authorList>
            <person name="Amano N."/>
            <person name="Yamamuro A."/>
            <person name="Miyahara M."/>
            <person name="Kouzuma A."/>
            <person name="Abe T."/>
            <person name="Watanabe K."/>
        </authorList>
    </citation>
    <scope>NUCLEOTIDE SEQUENCE [LARGE SCALE GENOMIC DNA]</scope>
    <source>
        <strain evidence="6 7">MMFC1</strain>
    </source>
</reference>
<evidence type="ECO:0000313" key="7">
    <source>
        <dbReference type="Proteomes" id="UP000276437"/>
    </source>
</evidence>
<feature type="domain" description="SsuA/THI5-like" evidence="5">
    <location>
        <begin position="61"/>
        <end position="265"/>
    </location>
</feature>
<protein>
    <submittedName>
        <fullName evidence="6">Putative aliphatic sulfonates-binding protein</fullName>
    </submittedName>
</protein>
<evidence type="ECO:0000256" key="2">
    <source>
        <dbReference type="ARBA" id="ARBA00010742"/>
    </source>
</evidence>
<comment type="similarity">
    <text evidence="2">Belongs to the bacterial solute-binding protein SsuA/TauA family.</text>
</comment>
<comment type="subcellular location">
    <subcellularLocation>
        <location evidence="1">Periplasm</location>
    </subcellularLocation>
</comment>
<evidence type="ECO:0000256" key="1">
    <source>
        <dbReference type="ARBA" id="ARBA00004418"/>
    </source>
</evidence>
<sequence length="344" mass="37780">MKQKSKLKSKLLSLLLITLLTIILAGCGSQTADKNASGKSVDQKPIPVRFGVDAGTFSLQFHVAREKGFFAKHGIEPQISTYSFGIDTLNAALADQVDVGEAMDFAALSRFNTGDLRIISFIQTGKADKTKVVARDGINSPQDIKGKNFGVSKATVQEYIVSRYLDKNGYKEGEVNRVGLTSAAEIFAAFDRGDINLAFFSGTWLDKAVKVPGARIIGSQADIPFEARGFLVVKEKLLKEKPEAAKRILLALDEASQWINEHPEETGEIAFKAVKLPKEAVARDIKDITNEIRLTAEDVAQLKDVYEYAIKNKLIKGGFELKDKIVVDPLQQTFPQKLAYDPAK</sequence>
<feature type="chain" id="PRO_5039113376" evidence="4">
    <location>
        <begin position="26"/>
        <end position="344"/>
    </location>
</feature>
<accession>A0A348AEY3</accession>
<keyword evidence="7" id="KW-1185">Reference proteome</keyword>
<name>A0A348AEY3_9FIRM</name>
<dbReference type="GO" id="GO:0042597">
    <property type="term" value="C:periplasmic space"/>
    <property type="evidence" value="ECO:0007669"/>
    <property type="project" value="UniProtKB-SubCell"/>
</dbReference>
<evidence type="ECO:0000256" key="3">
    <source>
        <dbReference type="ARBA" id="ARBA00022729"/>
    </source>
</evidence>
<dbReference type="RefSeq" id="WP_197723885.1">
    <property type="nucleotide sequence ID" value="NZ_AP018449.1"/>
</dbReference>
<dbReference type="Pfam" id="PF09084">
    <property type="entry name" value="NMT1"/>
    <property type="match status" value="1"/>
</dbReference>
<dbReference type="KEGG" id="mana:MAMMFC1_00264"/>
<dbReference type="EMBL" id="AP018449">
    <property type="protein sequence ID" value="BBB89631.1"/>
    <property type="molecule type" value="Genomic_DNA"/>
</dbReference>
<evidence type="ECO:0000259" key="5">
    <source>
        <dbReference type="Pfam" id="PF09084"/>
    </source>
</evidence>
<dbReference type="SUPFAM" id="SSF53850">
    <property type="entry name" value="Periplasmic binding protein-like II"/>
    <property type="match status" value="1"/>
</dbReference>
<dbReference type="AlphaFoldDB" id="A0A348AEY3"/>
<organism evidence="6 7">
    <name type="scientific">Methylomusa anaerophila</name>
    <dbReference type="NCBI Taxonomy" id="1930071"/>
    <lineage>
        <taxon>Bacteria</taxon>
        <taxon>Bacillati</taxon>
        <taxon>Bacillota</taxon>
        <taxon>Negativicutes</taxon>
        <taxon>Selenomonadales</taxon>
        <taxon>Sporomusaceae</taxon>
        <taxon>Methylomusa</taxon>
    </lineage>
</organism>
<dbReference type="PANTHER" id="PTHR30024:SF47">
    <property type="entry name" value="TAURINE-BINDING PERIPLASMIC PROTEIN"/>
    <property type="match status" value="1"/>
</dbReference>
<dbReference type="PANTHER" id="PTHR30024">
    <property type="entry name" value="ALIPHATIC SULFONATES-BINDING PROTEIN-RELATED"/>
    <property type="match status" value="1"/>
</dbReference>